<sequence>MKVLILGGFLGSGKTSLLLQLAYYMTGHLSGDKKYQVVILENEIGEEGIDDKLLRGNGYQVENLFSGCACCTLSGELLSSVSNIEKQLQPQWLILETTGLAYPHLIQKNLADSMNLSSRICIVADASRWERLFTPLHELITGQLTNADTVLINKMDLVSPDTLKKIELQIKAINKNPKIFQTSASQPVSHHIWDSILEGDPNE</sequence>
<name>A0A4P6M8M5_9FIRM</name>
<dbReference type="GO" id="GO:0005737">
    <property type="term" value="C:cytoplasm"/>
    <property type="evidence" value="ECO:0007669"/>
    <property type="project" value="TreeGrafter"/>
</dbReference>
<feature type="domain" description="CobW/HypB/UreG nucleotide-binding" evidence="1">
    <location>
        <begin position="3"/>
        <end position="180"/>
    </location>
</feature>
<dbReference type="Gene3D" id="3.40.50.300">
    <property type="entry name" value="P-loop containing nucleotide triphosphate hydrolases"/>
    <property type="match status" value="1"/>
</dbReference>
<dbReference type="InterPro" id="IPR003495">
    <property type="entry name" value="CobW/HypB/UreG_nucleotide-bd"/>
</dbReference>
<dbReference type="EMBL" id="CP035945">
    <property type="protein sequence ID" value="QBE99973.1"/>
    <property type="molecule type" value="Genomic_DNA"/>
</dbReference>
<dbReference type="InterPro" id="IPR027417">
    <property type="entry name" value="P-loop_NTPase"/>
</dbReference>
<proteinExistence type="predicted"/>
<dbReference type="Proteomes" id="UP000289794">
    <property type="component" value="Chromosome"/>
</dbReference>
<dbReference type="AlphaFoldDB" id="A0A4P6M8M5"/>
<organism evidence="2 3">
    <name type="scientific">Blautia producta</name>
    <dbReference type="NCBI Taxonomy" id="33035"/>
    <lineage>
        <taxon>Bacteria</taxon>
        <taxon>Bacillati</taxon>
        <taxon>Bacillota</taxon>
        <taxon>Clostridia</taxon>
        <taxon>Lachnospirales</taxon>
        <taxon>Lachnospiraceae</taxon>
        <taxon>Blautia</taxon>
    </lineage>
</organism>
<evidence type="ECO:0000313" key="3">
    <source>
        <dbReference type="Proteomes" id="UP000289794"/>
    </source>
</evidence>
<dbReference type="SUPFAM" id="SSF52540">
    <property type="entry name" value="P-loop containing nucleoside triphosphate hydrolases"/>
    <property type="match status" value="1"/>
</dbReference>
<keyword evidence="2" id="KW-0378">Hydrolase</keyword>
<dbReference type="InterPro" id="IPR051316">
    <property type="entry name" value="Zinc-reg_GTPase_activator"/>
</dbReference>
<evidence type="ECO:0000259" key="1">
    <source>
        <dbReference type="Pfam" id="PF02492"/>
    </source>
</evidence>
<reference evidence="2 3" key="1">
    <citation type="submission" date="2019-01" db="EMBL/GenBank/DDBJ databases">
        <title>PMF-metabolizing Aryl O-demethylase.</title>
        <authorList>
            <person name="Kim M."/>
        </authorList>
    </citation>
    <scope>NUCLEOTIDE SEQUENCE [LARGE SCALE GENOMIC DNA]</scope>
    <source>
        <strain evidence="2 3">PMF1</strain>
    </source>
</reference>
<dbReference type="Pfam" id="PF02492">
    <property type="entry name" value="cobW"/>
    <property type="match status" value="1"/>
</dbReference>
<protein>
    <submittedName>
        <fullName evidence="2">Zinc-binding GTPase YeiR</fullName>
        <ecNumber evidence="2">3.6.-.-</ecNumber>
    </submittedName>
</protein>
<dbReference type="PANTHER" id="PTHR13748:SF62">
    <property type="entry name" value="COBW DOMAIN-CONTAINING PROTEIN"/>
    <property type="match status" value="1"/>
</dbReference>
<dbReference type="RefSeq" id="WP_130182862.1">
    <property type="nucleotide sequence ID" value="NZ_CP035945.1"/>
</dbReference>
<evidence type="ECO:0000313" key="2">
    <source>
        <dbReference type="EMBL" id="QBE99973.1"/>
    </source>
</evidence>
<gene>
    <name evidence="2" type="primary">yeiR_3</name>
    <name evidence="2" type="ORF">PMF13cell1_05567</name>
</gene>
<dbReference type="GO" id="GO:0016787">
    <property type="term" value="F:hydrolase activity"/>
    <property type="evidence" value="ECO:0007669"/>
    <property type="project" value="UniProtKB-KW"/>
</dbReference>
<dbReference type="KEGG" id="bpro:PMF13cell1_05567"/>
<dbReference type="EC" id="3.6.-.-" evidence="2"/>
<dbReference type="PANTHER" id="PTHR13748">
    <property type="entry name" value="COBW-RELATED"/>
    <property type="match status" value="1"/>
</dbReference>
<accession>A0A4P6M8M5</accession>